<dbReference type="PANTHER" id="PTHR42776:SF13">
    <property type="entry name" value="DIPEPTIDYL-PEPTIDASE 5"/>
    <property type="match status" value="1"/>
</dbReference>
<keyword evidence="8" id="KW-1185">Reference proteome</keyword>
<dbReference type="Pfam" id="PF00326">
    <property type="entry name" value="Peptidase_S9"/>
    <property type="match status" value="1"/>
</dbReference>
<reference evidence="7 8" key="1">
    <citation type="submission" date="2024-06" db="EMBL/GenBank/DDBJ databases">
        <title>Complete genome of Phlyctema vagabunda strain 19-DSS-EL-015.</title>
        <authorList>
            <person name="Fiorenzani C."/>
        </authorList>
    </citation>
    <scope>NUCLEOTIDE SEQUENCE [LARGE SCALE GENOMIC DNA]</scope>
    <source>
        <strain evidence="7 8">19-DSS-EL-015</strain>
    </source>
</reference>
<dbReference type="Gene3D" id="3.40.50.1820">
    <property type="entry name" value="alpha/beta hydrolase"/>
    <property type="match status" value="1"/>
</dbReference>
<protein>
    <recommendedName>
        <fullName evidence="4">Dipeptidyl-peptidase V</fullName>
    </recommendedName>
</protein>
<feature type="signal peptide" evidence="5">
    <location>
        <begin position="1"/>
        <end position="20"/>
    </location>
</feature>
<evidence type="ECO:0000256" key="5">
    <source>
        <dbReference type="SAM" id="SignalP"/>
    </source>
</evidence>
<proteinExistence type="inferred from homology"/>
<comment type="caution">
    <text evidence="7">The sequence shown here is derived from an EMBL/GenBank/DDBJ whole genome shotgun (WGS) entry which is preliminary data.</text>
</comment>
<organism evidence="7 8">
    <name type="scientific">Phlyctema vagabunda</name>
    <dbReference type="NCBI Taxonomy" id="108571"/>
    <lineage>
        <taxon>Eukaryota</taxon>
        <taxon>Fungi</taxon>
        <taxon>Dikarya</taxon>
        <taxon>Ascomycota</taxon>
        <taxon>Pezizomycotina</taxon>
        <taxon>Leotiomycetes</taxon>
        <taxon>Helotiales</taxon>
        <taxon>Dermateaceae</taxon>
        <taxon>Phlyctema</taxon>
    </lineage>
</organism>
<evidence type="ECO:0000313" key="8">
    <source>
        <dbReference type="Proteomes" id="UP001629113"/>
    </source>
</evidence>
<dbReference type="InterPro" id="IPR029058">
    <property type="entry name" value="AB_hydrolase_fold"/>
</dbReference>
<feature type="chain" id="PRO_5046148116" description="Dipeptidyl-peptidase V" evidence="5">
    <location>
        <begin position="21"/>
        <end position="734"/>
    </location>
</feature>
<evidence type="ECO:0000313" key="7">
    <source>
        <dbReference type="EMBL" id="KAL3426076.1"/>
    </source>
</evidence>
<name>A0ABR4PRU9_9HELO</name>
<evidence type="ECO:0000256" key="3">
    <source>
        <dbReference type="ARBA" id="ARBA00022801"/>
    </source>
</evidence>
<evidence type="ECO:0000256" key="1">
    <source>
        <dbReference type="ARBA" id="ARBA00010040"/>
    </source>
</evidence>
<comment type="similarity">
    <text evidence="1">Belongs to the peptidase S9C family.</text>
</comment>
<gene>
    <name evidence="7" type="ORF">PVAG01_02867</name>
</gene>
<keyword evidence="3" id="KW-0378">Hydrolase</keyword>
<keyword evidence="2 5" id="KW-0732">Signal</keyword>
<dbReference type="EMBL" id="JBFCZG010000002">
    <property type="protein sequence ID" value="KAL3426076.1"/>
    <property type="molecule type" value="Genomic_DNA"/>
</dbReference>
<evidence type="ECO:0000259" key="6">
    <source>
        <dbReference type="Pfam" id="PF00326"/>
    </source>
</evidence>
<dbReference type="Proteomes" id="UP001629113">
    <property type="component" value="Unassembled WGS sequence"/>
</dbReference>
<dbReference type="SUPFAM" id="SSF69304">
    <property type="entry name" value="Tricorn protease N-terminal domain"/>
    <property type="match status" value="1"/>
</dbReference>
<feature type="domain" description="Peptidase S9 prolyl oligopeptidase catalytic" evidence="6">
    <location>
        <begin position="503"/>
        <end position="712"/>
    </location>
</feature>
<accession>A0ABR4PRU9</accession>
<dbReference type="PANTHER" id="PTHR42776">
    <property type="entry name" value="SERINE PEPTIDASE S9 FAMILY MEMBER"/>
    <property type="match status" value="1"/>
</dbReference>
<evidence type="ECO:0000256" key="4">
    <source>
        <dbReference type="ARBA" id="ARBA00032829"/>
    </source>
</evidence>
<sequence>MVALLPLALVFLSSVFSANAASNGTKFTPEAMLSAPRRGAALPNSEGTLALYTTTTWNFTSHKRSYALSVLDLANGSSWLFSNSSAVSNAQWLGDGTTILWLLSEDDGSTSFLVGDATTPEAEPIVAGSVPGSIDGVKTVKLSTGSFALAFQGVSAPNGTLYNSALAEEPVSSGQMYTTVFVRHWDSYITPERNSIWYATLSSSENGTAGYTLSEPINALNGTGLESPIPPFGGTDNFDIGAAGLVFVAKDPTLNQVTTTKSDVYYLPLTTFTEPAPELQIVTTEGLEGASTNPVFAPNSPAVAFVRQKDISYESDKWRLLIVPNITEGLEASEFYATEDGIGSWDRSASAIVWSADAETIFIQAEDFAHVRLFSVPADPSTTELPKLVVAEGGVSDVRPLSSGKLLVTSTSFLDNSIYSWVDPVAAANSNATEGITLIDANLKYGAKWGLSKSQISEFYYQGDLDVTVQAWIIKPSNFQENKTYPLAFYIHGGPQGATEDSWSTRWNMLVFAEQGYVVVAFNPTGSTSFGQELTDGIQNQWGGRPYNDLVKGWDYIEENLPYVDTDRAVAFGASYGGYMTYWIQGQDFGRKFKAIFTHDGSFNTISQYSSEELWFMQHDFNGTLWDNYENYERWNPAAHTKNWSTPHLIVHNELDYRLPIAEGLAAFNVLQAKGVPSKFLSFPDENHWVLQPENSLVWHKAVLDWLNSYVGLPKYSQSGDEVYEATLKNGPLV</sequence>
<dbReference type="InterPro" id="IPR001375">
    <property type="entry name" value="Peptidase_S9_cat"/>
</dbReference>
<evidence type="ECO:0000256" key="2">
    <source>
        <dbReference type="ARBA" id="ARBA00022729"/>
    </source>
</evidence>
<dbReference type="SUPFAM" id="SSF53474">
    <property type="entry name" value="alpha/beta-Hydrolases"/>
    <property type="match status" value="1"/>
</dbReference>